<evidence type="ECO:0000313" key="5">
    <source>
        <dbReference type="EMBL" id="KIO23369.1"/>
    </source>
</evidence>
<dbReference type="HOGENOM" id="CLU_062276_1_0_1"/>
<dbReference type="GO" id="GO:0051015">
    <property type="term" value="F:actin filament binding"/>
    <property type="evidence" value="ECO:0007669"/>
    <property type="project" value="TreeGrafter"/>
</dbReference>
<dbReference type="Gene3D" id="2.80.10.50">
    <property type="match status" value="1"/>
</dbReference>
<dbReference type="InterPro" id="IPR010414">
    <property type="entry name" value="FRG1"/>
</dbReference>
<gene>
    <name evidence="5" type="ORF">M407DRAFT_244796</name>
</gene>
<reference evidence="6" key="2">
    <citation type="submission" date="2015-01" db="EMBL/GenBank/DDBJ databases">
        <title>Evolutionary Origins and Diversification of the Mycorrhizal Mutualists.</title>
        <authorList>
            <consortium name="DOE Joint Genome Institute"/>
            <consortium name="Mycorrhizal Genomics Consortium"/>
            <person name="Kohler A."/>
            <person name="Kuo A."/>
            <person name="Nagy L.G."/>
            <person name="Floudas D."/>
            <person name="Copeland A."/>
            <person name="Barry K.W."/>
            <person name="Cichocki N."/>
            <person name="Veneault-Fourrey C."/>
            <person name="LaButti K."/>
            <person name="Lindquist E.A."/>
            <person name="Lipzen A."/>
            <person name="Lundell T."/>
            <person name="Morin E."/>
            <person name="Murat C."/>
            <person name="Riley R."/>
            <person name="Ohm R."/>
            <person name="Sun H."/>
            <person name="Tunlid A."/>
            <person name="Henrissat B."/>
            <person name="Grigoriev I.V."/>
            <person name="Hibbett D.S."/>
            <person name="Martin F."/>
        </authorList>
    </citation>
    <scope>NUCLEOTIDE SEQUENCE [LARGE SCALE GENOMIC DNA]</scope>
    <source>
        <strain evidence="6">MUT 4182</strain>
    </source>
</reference>
<feature type="compositionally biased region" description="Basic and acidic residues" evidence="4">
    <location>
        <begin position="28"/>
        <end position="37"/>
    </location>
</feature>
<evidence type="ECO:0000256" key="1">
    <source>
        <dbReference type="ARBA" id="ARBA00004604"/>
    </source>
</evidence>
<sequence length="320" mass="34795">MSDSTAKVRSTKLTFKGDKKGKKRKRKDKDVGGHDSGGEGSDAEGGDPQAWVYPSNPLQVLGPTFIIHPTSPQSPTCITYEQTRARIVLHTLSAEEDGGGIGSIVPTEVNQVWVVTRIAGSATINLRTPDGKFMSCDQHGVVSSDREARGPQEEWTPVILPDAPGMVAFQNYYSKYMSIDETAGGTMSLRGDSEEVGFKERFFVKVQADKKFQAWGAGRSVVSEGDRKELKKARKDGNLSEALLDRRAKLKSNAIGKRDAYERQGIGTKAIERTSMRTIGGMMDILALLGRAYGFSVTQGLIACLVHRFASRARFSGSSA</sequence>
<dbReference type="EMBL" id="KN823086">
    <property type="protein sequence ID" value="KIO23369.1"/>
    <property type="molecule type" value="Genomic_DNA"/>
</dbReference>
<dbReference type="CDD" id="cd23339">
    <property type="entry name" value="beta-trefoil_FSCN_fungal_FRG1-like"/>
    <property type="match status" value="1"/>
</dbReference>
<dbReference type="InterPro" id="IPR008999">
    <property type="entry name" value="Actin-crosslinking"/>
</dbReference>
<keyword evidence="3" id="KW-0539">Nucleus</keyword>
<evidence type="ECO:0000256" key="4">
    <source>
        <dbReference type="SAM" id="MobiDB-lite"/>
    </source>
</evidence>
<evidence type="ECO:0000313" key="6">
    <source>
        <dbReference type="Proteomes" id="UP000054248"/>
    </source>
</evidence>
<feature type="compositionally biased region" description="Polar residues" evidence="4">
    <location>
        <begin position="1"/>
        <end position="13"/>
    </location>
</feature>
<dbReference type="GO" id="GO:0071013">
    <property type="term" value="C:catalytic step 2 spliceosome"/>
    <property type="evidence" value="ECO:0007669"/>
    <property type="project" value="TreeGrafter"/>
</dbReference>
<dbReference type="Proteomes" id="UP000054248">
    <property type="component" value="Unassembled WGS sequence"/>
</dbReference>
<feature type="region of interest" description="Disordered" evidence="4">
    <location>
        <begin position="1"/>
        <end position="53"/>
    </location>
</feature>
<comment type="similarity">
    <text evidence="2">Belongs to the FRG1 family.</text>
</comment>
<dbReference type="PANTHER" id="PTHR12928:SF0">
    <property type="entry name" value="FSHD REGION GENE 1"/>
    <property type="match status" value="1"/>
</dbReference>
<name>A0A0C3QEF4_9AGAM</name>
<comment type="subcellular location">
    <subcellularLocation>
        <location evidence="1">Nucleus</location>
        <location evidence="1">Nucleolus</location>
    </subcellularLocation>
</comment>
<dbReference type="GO" id="GO:0005730">
    <property type="term" value="C:nucleolus"/>
    <property type="evidence" value="ECO:0007669"/>
    <property type="project" value="UniProtKB-SubCell"/>
</dbReference>
<dbReference type="Pfam" id="PF06229">
    <property type="entry name" value="FRG1"/>
    <property type="match status" value="1"/>
</dbReference>
<reference evidence="5 6" key="1">
    <citation type="submission" date="2014-04" db="EMBL/GenBank/DDBJ databases">
        <authorList>
            <consortium name="DOE Joint Genome Institute"/>
            <person name="Kuo A."/>
            <person name="Girlanda M."/>
            <person name="Perotto S."/>
            <person name="Kohler A."/>
            <person name="Nagy L.G."/>
            <person name="Floudas D."/>
            <person name="Copeland A."/>
            <person name="Barry K.W."/>
            <person name="Cichocki N."/>
            <person name="Veneault-Fourrey C."/>
            <person name="LaButti K."/>
            <person name="Lindquist E.A."/>
            <person name="Lipzen A."/>
            <person name="Lundell T."/>
            <person name="Morin E."/>
            <person name="Murat C."/>
            <person name="Sun H."/>
            <person name="Tunlid A."/>
            <person name="Henrissat B."/>
            <person name="Grigoriev I.V."/>
            <person name="Hibbett D.S."/>
            <person name="Martin F."/>
            <person name="Nordberg H.P."/>
            <person name="Cantor M.N."/>
            <person name="Hua S.X."/>
        </authorList>
    </citation>
    <scope>NUCLEOTIDE SEQUENCE [LARGE SCALE GENOMIC DNA]</scope>
    <source>
        <strain evidence="5 6">MUT 4182</strain>
    </source>
</reference>
<dbReference type="SUPFAM" id="SSF50405">
    <property type="entry name" value="Actin-crosslinking proteins"/>
    <property type="match status" value="1"/>
</dbReference>
<proteinExistence type="inferred from homology"/>
<accession>A0A0C3QEF4</accession>
<evidence type="ECO:0000256" key="2">
    <source>
        <dbReference type="ARBA" id="ARBA00010878"/>
    </source>
</evidence>
<organism evidence="5 6">
    <name type="scientific">Tulasnella calospora MUT 4182</name>
    <dbReference type="NCBI Taxonomy" id="1051891"/>
    <lineage>
        <taxon>Eukaryota</taxon>
        <taxon>Fungi</taxon>
        <taxon>Dikarya</taxon>
        <taxon>Basidiomycota</taxon>
        <taxon>Agaricomycotina</taxon>
        <taxon>Agaricomycetes</taxon>
        <taxon>Cantharellales</taxon>
        <taxon>Tulasnellaceae</taxon>
        <taxon>Tulasnella</taxon>
    </lineage>
</organism>
<keyword evidence="6" id="KW-1185">Reference proteome</keyword>
<evidence type="ECO:0008006" key="7">
    <source>
        <dbReference type="Google" id="ProtNLM"/>
    </source>
</evidence>
<dbReference type="PANTHER" id="PTHR12928">
    <property type="entry name" value="FRG1 PROTEIN"/>
    <property type="match status" value="1"/>
</dbReference>
<protein>
    <recommendedName>
        <fullName evidence="7">Protein FRG1</fullName>
    </recommendedName>
</protein>
<dbReference type="OrthoDB" id="5539371at2759"/>
<dbReference type="STRING" id="1051891.A0A0C3QEF4"/>
<dbReference type="AlphaFoldDB" id="A0A0C3QEF4"/>
<evidence type="ECO:0000256" key="3">
    <source>
        <dbReference type="ARBA" id="ARBA00023242"/>
    </source>
</evidence>